<dbReference type="OrthoDB" id="147178at2"/>
<keyword evidence="10" id="KW-1185">Reference proteome</keyword>
<dbReference type="Pfam" id="PF00355">
    <property type="entry name" value="Rieske"/>
    <property type="match status" value="1"/>
</dbReference>
<dbReference type="SUPFAM" id="SSF50022">
    <property type="entry name" value="ISP domain"/>
    <property type="match status" value="1"/>
</dbReference>
<proteinExistence type="inferred from homology"/>
<accession>A0A401ZFB3</accession>
<evidence type="ECO:0000313" key="9">
    <source>
        <dbReference type="EMBL" id="GCE05557.1"/>
    </source>
</evidence>
<evidence type="ECO:0000256" key="1">
    <source>
        <dbReference type="ARBA" id="ARBA00022714"/>
    </source>
</evidence>
<sequence length="317" mass="34293">MVAETTKQNEPTTSWMDTPPRYPLLRHYSAKLVANMPWLDKLSNPLRNWTQSLFGNPKDASYRLKDFLSGVWFGHPVHPVLVTIPIGAWTSTMVFDLAWLGSDEDKGMARSADMMMWLGLAGATGSAATGLANWVDTDGQEQRTGMLHALMNGGITVLNLTSAILRLTGQRRTAIALSSTAYALNIYSAYIGGELAYSTGIGMNRTIVEGGPDEFVAVMDAKDLAEGKLTRVDVDGTPAVLVKDGSTICAISATCSHLGGPLDEGTYKDGVVYCPWHNSGFSMCDGCVVNSPAVYAQPTFAVRIRDGKIELRRLEHA</sequence>
<evidence type="ECO:0000256" key="4">
    <source>
        <dbReference type="ARBA" id="ARBA00023014"/>
    </source>
</evidence>
<gene>
    <name evidence="9" type="ORF">KDAU_28860</name>
</gene>
<dbReference type="GO" id="GO:0004497">
    <property type="term" value="F:monooxygenase activity"/>
    <property type="evidence" value="ECO:0007669"/>
    <property type="project" value="UniProtKB-ARBA"/>
</dbReference>
<dbReference type="EMBL" id="BIFQ01000001">
    <property type="protein sequence ID" value="GCE05557.1"/>
    <property type="molecule type" value="Genomic_DNA"/>
</dbReference>
<name>A0A401ZFB3_9CHLR</name>
<dbReference type="Pfam" id="PF09990">
    <property type="entry name" value="DUF2231"/>
    <property type="match status" value="1"/>
</dbReference>
<comment type="cofactor">
    <cofactor evidence="5">
        <name>[2Fe-2S] cluster</name>
        <dbReference type="ChEBI" id="CHEBI:190135"/>
    </cofactor>
</comment>
<keyword evidence="4" id="KW-0411">Iron-sulfur</keyword>
<dbReference type="PANTHER" id="PTHR21496:SF0">
    <property type="entry name" value="RIESKE DOMAIN-CONTAINING PROTEIN"/>
    <property type="match status" value="1"/>
</dbReference>
<feature type="transmembrane region" description="Helical" evidence="7">
    <location>
        <begin position="146"/>
        <end position="165"/>
    </location>
</feature>
<keyword evidence="2" id="KW-0479">Metal-binding</keyword>
<evidence type="ECO:0000313" key="10">
    <source>
        <dbReference type="Proteomes" id="UP000287224"/>
    </source>
</evidence>
<dbReference type="GO" id="GO:0051537">
    <property type="term" value="F:2 iron, 2 sulfur cluster binding"/>
    <property type="evidence" value="ECO:0007669"/>
    <property type="project" value="UniProtKB-KW"/>
</dbReference>
<comment type="similarity">
    <text evidence="6">Belongs to the bacterial ring-hydroxylating dioxygenase ferredoxin component family.</text>
</comment>
<dbReference type="RefSeq" id="WP_126596593.1">
    <property type="nucleotide sequence ID" value="NZ_BIFQ01000001.1"/>
</dbReference>
<dbReference type="GO" id="GO:0016705">
    <property type="term" value="F:oxidoreductase activity, acting on paired donors, with incorporation or reduction of molecular oxygen"/>
    <property type="evidence" value="ECO:0007669"/>
    <property type="project" value="UniProtKB-ARBA"/>
</dbReference>
<keyword evidence="7" id="KW-0472">Membrane</keyword>
<dbReference type="Gene3D" id="2.102.10.10">
    <property type="entry name" value="Rieske [2Fe-2S] iron-sulphur domain"/>
    <property type="match status" value="1"/>
</dbReference>
<comment type="caution">
    <text evidence="9">The sequence shown here is derived from an EMBL/GenBank/DDBJ whole genome shotgun (WGS) entry which is preliminary data.</text>
</comment>
<dbReference type="InterPro" id="IPR036922">
    <property type="entry name" value="Rieske_2Fe-2S_sf"/>
</dbReference>
<dbReference type="PANTHER" id="PTHR21496">
    <property type="entry name" value="FERREDOXIN-RELATED"/>
    <property type="match status" value="1"/>
</dbReference>
<dbReference type="Proteomes" id="UP000287224">
    <property type="component" value="Unassembled WGS sequence"/>
</dbReference>
<dbReference type="PROSITE" id="PS51296">
    <property type="entry name" value="RIESKE"/>
    <property type="match status" value="1"/>
</dbReference>
<evidence type="ECO:0000256" key="2">
    <source>
        <dbReference type="ARBA" id="ARBA00022723"/>
    </source>
</evidence>
<keyword evidence="3" id="KW-0408">Iron</keyword>
<protein>
    <recommendedName>
        <fullName evidence="8">Rieske domain-containing protein</fullName>
    </recommendedName>
</protein>
<dbReference type="InterPro" id="IPR017941">
    <property type="entry name" value="Rieske_2Fe-2S"/>
</dbReference>
<dbReference type="AlphaFoldDB" id="A0A401ZFB3"/>
<dbReference type="InterPro" id="IPR019251">
    <property type="entry name" value="DUF2231_TM"/>
</dbReference>
<keyword evidence="7" id="KW-0812">Transmembrane</keyword>
<evidence type="ECO:0000256" key="5">
    <source>
        <dbReference type="ARBA" id="ARBA00034078"/>
    </source>
</evidence>
<evidence type="ECO:0000256" key="7">
    <source>
        <dbReference type="SAM" id="Phobius"/>
    </source>
</evidence>
<evidence type="ECO:0000256" key="6">
    <source>
        <dbReference type="ARBA" id="ARBA00038001"/>
    </source>
</evidence>
<organism evidence="9 10">
    <name type="scientific">Dictyobacter aurantiacus</name>
    <dbReference type="NCBI Taxonomy" id="1936993"/>
    <lineage>
        <taxon>Bacteria</taxon>
        <taxon>Bacillati</taxon>
        <taxon>Chloroflexota</taxon>
        <taxon>Ktedonobacteria</taxon>
        <taxon>Ktedonobacterales</taxon>
        <taxon>Dictyobacteraceae</taxon>
        <taxon>Dictyobacter</taxon>
    </lineage>
</organism>
<keyword evidence="1" id="KW-0001">2Fe-2S</keyword>
<feature type="domain" description="Rieske" evidence="8">
    <location>
        <begin position="216"/>
        <end position="311"/>
    </location>
</feature>
<dbReference type="GO" id="GO:0046872">
    <property type="term" value="F:metal ion binding"/>
    <property type="evidence" value="ECO:0007669"/>
    <property type="project" value="UniProtKB-KW"/>
</dbReference>
<keyword evidence="7" id="KW-1133">Transmembrane helix</keyword>
<reference evidence="10" key="1">
    <citation type="submission" date="2018-12" db="EMBL/GenBank/DDBJ databases">
        <title>Tengunoibacter tsumagoiensis gen. nov., sp. nov., Dictyobacter kobayashii sp. nov., D. alpinus sp. nov., and D. joshuensis sp. nov. and description of Dictyobacteraceae fam. nov. within the order Ktedonobacterales isolated from Tengu-no-mugimeshi.</title>
        <authorList>
            <person name="Wang C.M."/>
            <person name="Zheng Y."/>
            <person name="Sakai Y."/>
            <person name="Toyoda A."/>
            <person name="Minakuchi Y."/>
            <person name="Abe K."/>
            <person name="Yokota A."/>
            <person name="Yabe S."/>
        </authorList>
    </citation>
    <scope>NUCLEOTIDE SEQUENCE [LARGE SCALE GENOMIC DNA]</scope>
    <source>
        <strain evidence="10">S-27</strain>
    </source>
</reference>
<evidence type="ECO:0000259" key="8">
    <source>
        <dbReference type="PROSITE" id="PS51296"/>
    </source>
</evidence>
<evidence type="ECO:0000256" key="3">
    <source>
        <dbReference type="ARBA" id="ARBA00023004"/>
    </source>
</evidence>
<feature type="transmembrane region" description="Helical" evidence="7">
    <location>
        <begin position="114"/>
        <end position="134"/>
    </location>
</feature>